<comment type="catalytic activity">
    <reaction evidence="2">
        <text>a D-aminoacyl-tRNA + H2O = a tRNA + a D-alpha-amino acid + H(+)</text>
        <dbReference type="Rhea" id="RHEA:13953"/>
        <dbReference type="Rhea" id="RHEA-COMP:10123"/>
        <dbReference type="Rhea" id="RHEA-COMP:10124"/>
        <dbReference type="ChEBI" id="CHEBI:15377"/>
        <dbReference type="ChEBI" id="CHEBI:15378"/>
        <dbReference type="ChEBI" id="CHEBI:59871"/>
        <dbReference type="ChEBI" id="CHEBI:78442"/>
        <dbReference type="ChEBI" id="CHEBI:79333"/>
        <dbReference type="EC" id="3.1.1.96"/>
    </reaction>
</comment>
<dbReference type="OrthoDB" id="9801395at2"/>
<comment type="similarity">
    <text evidence="1 2">Belongs to the DTD family.</text>
</comment>
<accession>A0A4R1RGW8</accession>
<dbReference type="CDD" id="cd00563">
    <property type="entry name" value="Dtyr_deacylase"/>
    <property type="match status" value="1"/>
</dbReference>
<evidence type="ECO:0000313" key="3">
    <source>
        <dbReference type="EMBL" id="TCL65261.1"/>
    </source>
</evidence>
<dbReference type="NCBIfam" id="TIGR00256">
    <property type="entry name" value="D-aminoacyl-tRNA deacylase"/>
    <property type="match status" value="1"/>
</dbReference>
<dbReference type="GO" id="GO:0043908">
    <property type="term" value="F:Ser(Gly)-tRNA(Ala) hydrolase activity"/>
    <property type="evidence" value="ECO:0007669"/>
    <property type="project" value="UniProtKB-UniRule"/>
</dbReference>
<evidence type="ECO:0000256" key="1">
    <source>
        <dbReference type="ARBA" id="ARBA00009673"/>
    </source>
</evidence>
<dbReference type="Proteomes" id="UP000295008">
    <property type="component" value="Unassembled WGS sequence"/>
</dbReference>
<dbReference type="GO" id="GO:0106026">
    <property type="term" value="F:Gly-tRNA(Ala) deacylase activity"/>
    <property type="evidence" value="ECO:0007669"/>
    <property type="project" value="UniProtKB-UniRule"/>
</dbReference>
<evidence type="ECO:0000256" key="2">
    <source>
        <dbReference type="HAMAP-Rule" id="MF_00518"/>
    </source>
</evidence>
<comment type="domain">
    <text evidence="2">A Gly-cisPro motif from one monomer fits into the active site of the other monomer to allow specific chiral rejection of L-amino acids.</text>
</comment>
<dbReference type="GO" id="GO:0051500">
    <property type="term" value="F:D-tyrosyl-tRNA(Tyr) deacylase activity"/>
    <property type="evidence" value="ECO:0007669"/>
    <property type="project" value="TreeGrafter"/>
</dbReference>
<dbReference type="InterPro" id="IPR023509">
    <property type="entry name" value="DTD-like_sf"/>
</dbReference>
<keyword evidence="2" id="KW-0694">RNA-binding</keyword>
<dbReference type="EC" id="3.1.1.96" evidence="2"/>
<dbReference type="EMBL" id="SLUN01000017">
    <property type="protein sequence ID" value="TCL65261.1"/>
    <property type="molecule type" value="Genomic_DNA"/>
</dbReference>
<proteinExistence type="inferred from homology"/>
<dbReference type="GO" id="GO:0000049">
    <property type="term" value="F:tRNA binding"/>
    <property type="evidence" value="ECO:0007669"/>
    <property type="project" value="UniProtKB-UniRule"/>
</dbReference>
<dbReference type="FunFam" id="3.50.80.10:FF:000001">
    <property type="entry name" value="D-aminoacyl-tRNA deacylase"/>
    <property type="match status" value="1"/>
</dbReference>
<dbReference type="RefSeq" id="WP_132014940.1">
    <property type="nucleotide sequence ID" value="NZ_SLUN01000017.1"/>
</dbReference>
<reference evidence="3 4" key="1">
    <citation type="submission" date="2019-03" db="EMBL/GenBank/DDBJ databases">
        <title>Genomic Encyclopedia of Type Strains, Phase IV (KMG-IV): sequencing the most valuable type-strain genomes for metagenomic binning, comparative biology and taxonomic classification.</title>
        <authorList>
            <person name="Goeker M."/>
        </authorList>
    </citation>
    <scope>NUCLEOTIDE SEQUENCE [LARGE SCALE GENOMIC DNA]</scope>
    <source>
        <strain evidence="3 4">LX-B</strain>
    </source>
</reference>
<keyword evidence="2" id="KW-0963">Cytoplasm</keyword>
<name>A0A4R1RGW8_HYDET</name>
<dbReference type="GO" id="GO:0005737">
    <property type="term" value="C:cytoplasm"/>
    <property type="evidence" value="ECO:0007669"/>
    <property type="project" value="UniProtKB-SubCell"/>
</dbReference>
<sequence length="149" mass="15904">MRAVIQRVQRAQVTVDGAITGAIGPGLAVLLGVGQDDSAEDVAYLAEKAVNLRIFPDEQGKLNLSCLALGLPVLVVSQFTLYGDCRNGRRPSFTEAAPPELGEALYEAFCSAVAGQGLTVARGRFRSHMLFELVNDGPVTILLDSKKLF</sequence>
<keyword evidence="2" id="KW-0378">Hydrolase</keyword>
<evidence type="ECO:0000313" key="4">
    <source>
        <dbReference type="Proteomes" id="UP000295008"/>
    </source>
</evidence>
<comment type="catalytic activity">
    <reaction evidence="2">
        <text>glycyl-tRNA(Ala) + H2O = tRNA(Ala) + glycine + H(+)</text>
        <dbReference type="Rhea" id="RHEA:53744"/>
        <dbReference type="Rhea" id="RHEA-COMP:9657"/>
        <dbReference type="Rhea" id="RHEA-COMP:13640"/>
        <dbReference type="ChEBI" id="CHEBI:15377"/>
        <dbReference type="ChEBI" id="CHEBI:15378"/>
        <dbReference type="ChEBI" id="CHEBI:57305"/>
        <dbReference type="ChEBI" id="CHEBI:78442"/>
        <dbReference type="ChEBI" id="CHEBI:78522"/>
    </reaction>
</comment>
<dbReference type="HAMAP" id="MF_00518">
    <property type="entry name" value="Deacylase_Dtd"/>
    <property type="match status" value="1"/>
</dbReference>
<dbReference type="EC" id="3.1.1.-" evidence="2"/>
<comment type="subunit">
    <text evidence="2">Homodimer.</text>
</comment>
<keyword evidence="2" id="KW-0820">tRNA-binding</keyword>
<comment type="subcellular location">
    <subcellularLocation>
        <location evidence="2">Cytoplasm</location>
    </subcellularLocation>
</comment>
<dbReference type="Pfam" id="PF02580">
    <property type="entry name" value="Tyr_Deacylase"/>
    <property type="match status" value="1"/>
</dbReference>
<dbReference type="GO" id="GO:0019478">
    <property type="term" value="P:D-amino acid catabolic process"/>
    <property type="evidence" value="ECO:0007669"/>
    <property type="project" value="UniProtKB-UniRule"/>
</dbReference>
<dbReference type="AlphaFoldDB" id="A0A4R1RGW8"/>
<protein>
    <recommendedName>
        <fullName evidence="2">D-aminoacyl-tRNA deacylase</fullName>
        <shortName evidence="2">DTD</shortName>
        <ecNumber evidence="2">3.1.1.96</ecNumber>
    </recommendedName>
    <alternativeName>
        <fullName evidence="2">Gly-tRNA(Ala) deacylase</fullName>
        <ecNumber evidence="2">3.1.1.-</ecNumber>
    </alternativeName>
</protein>
<feature type="short sequence motif" description="Gly-cisPro motif, important for rejection of L-amino acids" evidence="2">
    <location>
        <begin position="137"/>
        <end position="138"/>
    </location>
</feature>
<gene>
    <name evidence="2" type="primary">dtd</name>
    <name evidence="3" type="ORF">EDC14_10179</name>
</gene>
<dbReference type="SUPFAM" id="SSF69500">
    <property type="entry name" value="DTD-like"/>
    <property type="match status" value="1"/>
</dbReference>
<comment type="function">
    <text evidence="2">An aminoacyl-tRNA editing enzyme that deacylates mischarged D-aminoacyl-tRNAs. Also deacylates mischarged glycyl-tRNA(Ala), protecting cells against glycine mischarging by AlaRS. Acts via tRNA-based rather than protein-based catalysis; rejects L-amino acids rather than detecting D-amino acids in the active site. By recycling D-aminoacyl-tRNA to D-amino acids and free tRNA molecules, this enzyme counteracts the toxicity associated with the formation of D-aminoacyl-tRNA entities in vivo and helps enforce protein L-homochirality.</text>
</comment>
<organism evidence="3 4">
    <name type="scientific">Hydrogenispora ethanolica</name>
    <dbReference type="NCBI Taxonomy" id="1082276"/>
    <lineage>
        <taxon>Bacteria</taxon>
        <taxon>Bacillati</taxon>
        <taxon>Bacillota</taxon>
        <taxon>Hydrogenispora</taxon>
    </lineage>
</organism>
<keyword evidence="4" id="KW-1185">Reference proteome</keyword>
<dbReference type="Gene3D" id="3.50.80.10">
    <property type="entry name" value="D-tyrosyl-tRNA(Tyr) deacylase"/>
    <property type="match status" value="1"/>
</dbReference>
<comment type="caution">
    <text evidence="3">The sequence shown here is derived from an EMBL/GenBank/DDBJ whole genome shotgun (WGS) entry which is preliminary data.</text>
</comment>
<dbReference type="PANTHER" id="PTHR10472">
    <property type="entry name" value="D-TYROSYL-TRNA TYR DEACYLASE"/>
    <property type="match status" value="1"/>
</dbReference>
<dbReference type="InterPro" id="IPR003732">
    <property type="entry name" value="Daa-tRNA_deacyls_DTD"/>
</dbReference>
<dbReference type="PANTHER" id="PTHR10472:SF5">
    <property type="entry name" value="D-AMINOACYL-TRNA DEACYLASE 1"/>
    <property type="match status" value="1"/>
</dbReference>